<name>A0A7K9G4I0_LOXLE</name>
<evidence type="ECO:0000256" key="1">
    <source>
        <dbReference type="ARBA" id="ARBA00023157"/>
    </source>
</evidence>
<reference evidence="2 3" key="1">
    <citation type="submission" date="2019-09" db="EMBL/GenBank/DDBJ databases">
        <title>Bird 10,000 Genomes (B10K) Project - Family phase.</title>
        <authorList>
            <person name="Zhang G."/>
        </authorList>
    </citation>
    <scope>NUCLEOTIDE SEQUENCE [LARGE SCALE GENOMIC DNA]</scope>
    <source>
        <strain evidence="2">B10K-DU-001-19</strain>
        <tissue evidence="2">Muscle</tissue>
    </source>
</reference>
<evidence type="ECO:0000313" key="3">
    <source>
        <dbReference type="Proteomes" id="UP000573793"/>
    </source>
</evidence>
<dbReference type="PANTHER" id="PTHR10424:SF73">
    <property type="entry name" value="ENDOGENOUS RETROVIRUS GROUP FC1 ENV POLYPROTEIN-RELATED"/>
    <property type="match status" value="1"/>
</dbReference>
<sequence>TGLHSLVRALFPTLGIVHLEKAIVNISAEVEIIANSRADAFGWLKMEMNSLKEVVFQNSMVVDMITAQMGGVCMLINISCCSYIDQSGQITTNIH</sequence>
<gene>
    <name evidence="2" type="primary">Ervv2_0</name>
    <name evidence="2" type="ORF">LOXLEU_R15215</name>
</gene>
<dbReference type="SUPFAM" id="SSF58069">
    <property type="entry name" value="Virus ectodomain"/>
    <property type="match status" value="1"/>
</dbReference>
<dbReference type="Proteomes" id="UP000573793">
    <property type="component" value="Unassembled WGS sequence"/>
</dbReference>
<dbReference type="EMBL" id="VWZM01000898">
    <property type="protein sequence ID" value="NXG95873.1"/>
    <property type="molecule type" value="Genomic_DNA"/>
</dbReference>
<dbReference type="Gene3D" id="1.10.287.210">
    <property type="match status" value="1"/>
</dbReference>
<comment type="caution">
    <text evidence="2">The sequence shown here is derived from an EMBL/GenBank/DDBJ whole genome shotgun (WGS) entry which is preliminary data.</text>
</comment>
<keyword evidence="3" id="KW-1185">Reference proteome</keyword>
<dbReference type="AlphaFoldDB" id="A0A7K9G4I0"/>
<feature type="non-terminal residue" evidence="2">
    <location>
        <position position="1"/>
    </location>
</feature>
<dbReference type="InterPro" id="IPR018154">
    <property type="entry name" value="TLV/ENV_coat_polyprotein"/>
</dbReference>
<proteinExistence type="predicted"/>
<dbReference type="PANTHER" id="PTHR10424">
    <property type="entry name" value="VIRAL ENVELOPE PROTEIN"/>
    <property type="match status" value="1"/>
</dbReference>
<feature type="non-terminal residue" evidence="2">
    <location>
        <position position="95"/>
    </location>
</feature>
<evidence type="ECO:0000313" key="2">
    <source>
        <dbReference type="EMBL" id="NXG95873.1"/>
    </source>
</evidence>
<organism evidence="2 3">
    <name type="scientific">Loxia leucoptera</name>
    <name type="common">White-winged crossbill</name>
    <dbReference type="NCBI Taxonomy" id="96539"/>
    <lineage>
        <taxon>Eukaryota</taxon>
        <taxon>Metazoa</taxon>
        <taxon>Chordata</taxon>
        <taxon>Craniata</taxon>
        <taxon>Vertebrata</taxon>
        <taxon>Euteleostomi</taxon>
        <taxon>Archelosauria</taxon>
        <taxon>Archosauria</taxon>
        <taxon>Dinosauria</taxon>
        <taxon>Saurischia</taxon>
        <taxon>Theropoda</taxon>
        <taxon>Coelurosauria</taxon>
        <taxon>Aves</taxon>
        <taxon>Neognathae</taxon>
        <taxon>Neoaves</taxon>
        <taxon>Telluraves</taxon>
        <taxon>Australaves</taxon>
        <taxon>Passeriformes</taxon>
        <taxon>Passeroidea</taxon>
        <taxon>Fringillidae</taxon>
        <taxon>Carduelinae</taxon>
        <taxon>Loxia</taxon>
    </lineage>
</organism>
<keyword evidence="1" id="KW-1015">Disulfide bond</keyword>
<dbReference type="Pfam" id="PF00429">
    <property type="entry name" value="TLV_coat"/>
    <property type="match status" value="1"/>
</dbReference>
<accession>A0A7K9G4I0</accession>
<protein>
    <submittedName>
        <fullName evidence="2">ERVV2 protein</fullName>
    </submittedName>
</protein>